<evidence type="ECO:0000256" key="1">
    <source>
        <dbReference type="ARBA" id="ARBA00004613"/>
    </source>
</evidence>
<name>A0A0D3FGV5_9ORYZ</name>
<proteinExistence type="inferred from homology"/>
<feature type="domain" description="Gnk2-homologous" evidence="7">
    <location>
        <begin position="135"/>
        <end position="241"/>
    </location>
</feature>
<dbReference type="Pfam" id="PF01657">
    <property type="entry name" value="Stress-antifung"/>
    <property type="match status" value="4"/>
</dbReference>
<dbReference type="CDD" id="cd23509">
    <property type="entry name" value="Gnk2-like"/>
    <property type="match status" value="4"/>
</dbReference>
<sequence length="536" mass="57394">MAIISSKACRCLLLVSFALLPLSMAMDPLGSYCSGNSLAGSSKAVASINSVLTDLVTKGSTGVGFATSTAGKGNNVIYGLVQCRGDVSTSDCQACLASAANQILTSCNYQSDSRIWYDYCFMRFENENFFGQADTDNGVIMENVQAMDNTKAFQKAVGKVMSKATAQVSQAGSGGLGRVKDQYTPFINIYGFAQCTRDLSPLTCAQCLSTAVSRFDQYCGAQQGCRILYSSCMVRYEIYPFYFPLATSSTATTDITKYTKTISESESELERSKPMAFSSKACRCLVLMSFALLPLSMAMDSLGSYCSGNSLAGNSKAVASINSVLTDLVAKGSTGGGFATSSAGKGNNVIYSLAQCRGDVSTSDCQACLASAANQILTSCNYQSDSRIWYDYCFMRFENENFIGQTDTDAGVILVNVQAMDNGKAFQKAVGKVMGKATSQAGSGGLGRTKDQYTPFINIYGLAQCTQDLSPLACAQCLSTAVSRFGQYCGAQQGCQINYSSCRVRYEIYPFYFPLATSARSATTDMTKYTKIVVHR</sequence>
<protein>
    <recommendedName>
        <fullName evidence="7">Gnk2-homologous domain-containing protein</fullName>
    </recommendedName>
</protein>
<feature type="chain" id="PRO_5002275669" description="Gnk2-homologous domain-containing protein" evidence="6">
    <location>
        <begin position="26"/>
        <end position="536"/>
    </location>
</feature>
<feature type="domain" description="Gnk2-homologous" evidence="7">
    <location>
        <begin position="299"/>
        <end position="402"/>
    </location>
</feature>
<dbReference type="AlphaFoldDB" id="A0A0D3FGV5"/>
<evidence type="ECO:0000259" key="7">
    <source>
        <dbReference type="PROSITE" id="PS51473"/>
    </source>
</evidence>
<dbReference type="InterPro" id="IPR002902">
    <property type="entry name" value="GNK2"/>
</dbReference>
<evidence type="ECO:0000256" key="4">
    <source>
        <dbReference type="ARBA" id="ARBA00022737"/>
    </source>
</evidence>
<dbReference type="InterPro" id="IPR050581">
    <property type="entry name" value="CRR_secretory_protein"/>
</dbReference>
<dbReference type="GO" id="GO:0005576">
    <property type="term" value="C:extracellular region"/>
    <property type="evidence" value="ECO:0007669"/>
    <property type="project" value="UniProtKB-SubCell"/>
</dbReference>
<accession>A0A0D3FGV5</accession>
<feature type="domain" description="Gnk2-homologous" evidence="7">
    <location>
        <begin position="408"/>
        <end position="511"/>
    </location>
</feature>
<dbReference type="PANTHER" id="PTHR32411:SF55">
    <property type="entry name" value="CYSTEINE-RICH REPEAT SECRETORY PROTEIN 55"/>
    <property type="match status" value="1"/>
</dbReference>
<evidence type="ECO:0000313" key="9">
    <source>
        <dbReference type="Proteomes" id="UP000026960"/>
    </source>
</evidence>
<reference evidence="8" key="1">
    <citation type="journal article" date="2009" name="Rice">
        <title>De Novo Next Generation Sequencing of Plant Genomes.</title>
        <authorList>
            <person name="Rounsley S."/>
            <person name="Marri P.R."/>
            <person name="Yu Y."/>
            <person name="He R."/>
            <person name="Sisneros N."/>
            <person name="Goicoechea J.L."/>
            <person name="Lee S.J."/>
            <person name="Angelova A."/>
            <person name="Kudrna D."/>
            <person name="Luo M."/>
            <person name="Affourtit J."/>
            <person name="Desany B."/>
            <person name="Knight J."/>
            <person name="Niazi F."/>
            <person name="Egholm M."/>
            <person name="Wing R.A."/>
        </authorList>
    </citation>
    <scope>NUCLEOTIDE SEQUENCE [LARGE SCALE GENOMIC DNA]</scope>
    <source>
        <strain evidence="8">cv. IRGC 105608</strain>
    </source>
</reference>
<feature type="domain" description="Gnk2-homologous" evidence="7">
    <location>
        <begin position="26"/>
        <end position="129"/>
    </location>
</feature>
<dbReference type="Gene3D" id="3.30.430.20">
    <property type="entry name" value="Gnk2 domain, C-X8-C-X2-C motif"/>
    <property type="match status" value="4"/>
</dbReference>
<dbReference type="PROSITE" id="PS51473">
    <property type="entry name" value="GNK2"/>
    <property type="match status" value="4"/>
</dbReference>
<dbReference type="InterPro" id="IPR038408">
    <property type="entry name" value="GNK2_sf"/>
</dbReference>
<dbReference type="PANTHER" id="PTHR32411">
    <property type="entry name" value="CYSTEINE-RICH REPEAT SECRETORY PROTEIN 38-RELATED"/>
    <property type="match status" value="1"/>
</dbReference>
<keyword evidence="9" id="KW-1185">Reference proteome</keyword>
<keyword evidence="3 6" id="KW-0732">Signal</keyword>
<feature type="signal peptide" evidence="6">
    <location>
        <begin position="1"/>
        <end position="25"/>
    </location>
</feature>
<dbReference type="Gramene" id="OBART03G12450.1">
    <property type="protein sequence ID" value="OBART03G12450.1"/>
    <property type="gene ID" value="OBART03G12450"/>
</dbReference>
<comment type="similarity">
    <text evidence="5">Belongs to the cysteine-rich repeat secretory protein family.</text>
</comment>
<dbReference type="STRING" id="65489.A0A0D3FGV5"/>
<dbReference type="PaxDb" id="65489-OBART03G12450.1"/>
<evidence type="ECO:0000256" key="6">
    <source>
        <dbReference type="SAM" id="SignalP"/>
    </source>
</evidence>
<dbReference type="eggNOG" id="ENOG502QT6G">
    <property type="taxonomic scope" value="Eukaryota"/>
</dbReference>
<evidence type="ECO:0000256" key="5">
    <source>
        <dbReference type="ARBA" id="ARBA00038515"/>
    </source>
</evidence>
<organism evidence="8">
    <name type="scientific">Oryza barthii</name>
    <dbReference type="NCBI Taxonomy" id="65489"/>
    <lineage>
        <taxon>Eukaryota</taxon>
        <taxon>Viridiplantae</taxon>
        <taxon>Streptophyta</taxon>
        <taxon>Embryophyta</taxon>
        <taxon>Tracheophyta</taxon>
        <taxon>Spermatophyta</taxon>
        <taxon>Magnoliopsida</taxon>
        <taxon>Liliopsida</taxon>
        <taxon>Poales</taxon>
        <taxon>Poaceae</taxon>
        <taxon>BOP clade</taxon>
        <taxon>Oryzoideae</taxon>
        <taxon>Oryzeae</taxon>
        <taxon>Oryzinae</taxon>
        <taxon>Oryza</taxon>
    </lineage>
</organism>
<reference evidence="8" key="2">
    <citation type="submission" date="2015-03" db="UniProtKB">
        <authorList>
            <consortium name="EnsemblPlants"/>
        </authorList>
    </citation>
    <scope>IDENTIFICATION</scope>
</reference>
<keyword evidence="4" id="KW-0677">Repeat</keyword>
<keyword evidence="2" id="KW-0964">Secreted</keyword>
<comment type="subcellular location">
    <subcellularLocation>
        <location evidence="1">Secreted</location>
    </subcellularLocation>
</comment>
<evidence type="ECO:0000313" key="8">
    <source>
        <dbReference type="EnsemblPlants" id="OBART03G12450.1"/>
    </source>
</evidence>
<dbReference type="EnsemblPlants" id="OBART03G12450.1">
    <property type="protein sequence ID" value="OBART03G12450.1"/>
    <property type="gene ID" value="OBART03G12450"/>
</dbReference>
<dbReference type="Proteomes" id="UP000026960">
    <property type="component" value="Chromosome 3"/>
</dbReference>
<evidence type="ECO:0000256" key="2">
    <source>
        <dbReference type="ARBA" id="ARBA00022525"/>
    </source>
</evidence>
<evidence type="ECO:0000256" key="3">
    <source>
        <dbReference type="ARBA" id="ARBA00022729"/>
    </source>
</evidence>
<dbReference type="HOGENOM" id="CLU_000288_35_0_1"/>